<dbReference type="AlphaFoldDB" id="A0A4R2FIF1"/>
<keyword evidence="4" id="KW-1185">Reference proteome</keyword>
<dbReference type="SUPFAM" id="SSF54909">
    <property type="entry name" value="Dimeric alpha+beta barrel"/>
    <property type="match status" value="1"/>
</dbReference>
<evidence type="ECO:0000259" key="2">
    <source>
        <dbReference type="Pfam" id="PF03795"/>
    </source>
</evidence>
<dbReference type="Pfam" id="PF03795">
    <property type="entry name" value="YCII"/>
    <property type="match status" value="1"/>
</dbReference>
<protein>
    <submittedName>
        <fullName evidence="3">Uncharacterized protein YciI</fullName>
    </submittedName>
</protein>
<evidence type="ECO:0000313" key="4">
    <source>
        <dbReference type="Proteomes" id="UP000294832"/>
    </source>
</evidence>
<dbReference type="InterPro" id="IPR011008">
    <property type="entry name" value="Dimeric_a/b-barrel"/>
</dbReference>
<reference evidence="3 4" key="1">
    <citation type="submission" date="2019-03" db="EMBL/GenBank/DDBJ databases">
        <title>Freshwater and sediment microbial communities from various areas in North America, analyzing microbe dynamics in response to fracking.</title>
        <authorList>
            <person name="Lamendella R."/>
        </authorList>
    </citation>
    <scope>NUCLEOTIDE SEQUENCE [LARGE SCALE GENOMIC DNA]</scope>
    <source>
        <strain evidence="3 4">74A</strain>
    </source>
</reference>
<gene>
    <name evidence="3" type="ORF">EDC91_101131</name>
</gene>
<feature type="domain" description="YCII-related" evidence="2">
    <location>
        <begin position="1"/>
        <end position="81"/>
    </location>
</feature>
<dbReference type="Proteomes" id="UP000294832">
    <property type="component" value="Unassembled WGS sequence"/>
</dbReference>
<dbReference type="OrthoDB" id="9814407at2"/>
<dbReference type="EMBL" id="SLWF01000001">
    <property type="protein sequence ID" value="TCN90661.1"/>
    <property type="molecule type" value="Genomic_DNA"/>
</dbReference>
<accession>A0A4R2FIF1</accession>
<organism evidence="3 4">
    <name type="scientific">Shewanella fodinae</name>
    <dbReference type="NCBI Taxonomy" id="552357"/>
    <lineage>
        <taxon>Bacteria</taxon>
        <taxon>Pseudomonadati</taxon>
        <taxon>Pseudomonadota</taxon>
        <taxon>Gammaproteobacteria</taxon>
        <taxon>Alteromonadales</taxon>
        <taxon>Shewanellaceae</taxon>
        <taxon>Shewanella</taxon>
    </lineage>
</organism>
<dbReference type="InterPro" id="IPR005545">
    <property type="entry name" value="YCII"/>
</dbReference>
<sequence>MFVVLLSYTCDISKVEQHLAAHVAYLEQQYAAGVFLASGRKVPRTGGVILAQADSREQLLQILAQDPFQQQQLADYEVIEFIPSKTAAALAFLQQ</sequence>
<dbReference type="PANTHER" id="PTHR37828:SF1">
    <property type="entry name" value="YCII-RELATED DOMAIN-CONTAINING PROTEIN"/>
    <property type="match status" value="1"/>
</dbReference>
<dbReference type="Gene3D" id="3.30.70.1060">
    <property type="entry name" value="Dimeric alpha+beta barrel"/>
    <property type="match status" value="1"/>
</dbReference>
<dbReference type="PANTHER" id="PTHR37828">
    <property type="entry name" value="GSR2449 PROTEIN"/>
    <property type="match status" value="1"/>
</dbReference>
<name>A0A4R2FIF1_9GAMM</name>
<comment type="caution">
    <text evidence="3">The sequence shown here is derived from an EMBL/GenBank/DDBJ whole genome shotgun (WGS) entry which is preliminary data.</text>
</comment>
<evidence type="ECO:0000256" key="1">
    <source>
        <dbReference type="ARBA" id="ARBA00007689"/>
    </source>
</evidence>
<dbReference type="RefSeq" id="WP_133037396.1">
    <property type="nucleotide sequence ID" value="NZ_SLWF01000001.1"/>
</dbReference>
<proteinExistence type="inferred from homology"/>
<comment type="similarity">
    <text evidence="1">Belongs to the YciI family.</text>
</comment>
<evidence type="ECO:0000313" key="3">
    <source>
        <dbReference type="EMBL" id="TCN90661.1"/>
    </source>
</evidence>